<feature type="domain" description="GGDEF" evidence="2">
    <location>
        <begin position="134"/>
        <end position="265"/>
    </location>
</feature>
<evidence type="ECO:0000313" key="3">
    <source>
        <dbReference type="EMBL" id="MBT9315048.1"/>
    </source>
</evidence>
<dbReference type="Proteomes" id="UP000717364">
    <property type="component" value="Unassembled WGS sequence"/>
</dbReference>
<dbReference type="SUPFAM" id="SSF55073">
    <property type="entry name" value="Nucleotide cyclase"/>
    <property type="match status" value="1"/>
</dbReference>
<dbReference type="InterPro" id="IPR029787">
    <property type="entry name" value="Nucleotide_cyclase"/>
</dbReference>
<evidence type="ECO:0000313" key="4">
    <source>
        <dbReference type="Proteomes" id="UP000717364"/>
    </source>
</evidence>
<reference evidence="3" key="1">
    <citation type="submission" date="2020-11" db="EMBL/GenBank/DDBJ databases">
        <authorList>
            <person name="Konstantinou D."/>
            <person name="Gkelis S."/>
            <person name="Popin R."/>
            <person name="Fewer D."/>
            <person name="Sivonen K."/>
        </authorList>
    </citation>
    <scope>NUCLEOTIDE SEQUENCE</scope>
    <source>
        <strain evidence="3">TAU-MAC 1115</strain>
    </source>
</reference>
<protein>
    <submittedName>
        <fullName evidence="3">EAL domain-containing protein</fullName>
    </submittedName>
</protein>
<dbReference type="SMART" id="SM00267">
    <property type="entry name" value="GGDEF"/>
    <property type="match status" value="1"/>
</dbReference>
<dbReference type="Pfam" id="PF00990">
    <property type="entry name" value="GGDEF"/>
    <property type="match status" value="1"/>
</dbReference>
<reference evidence="3" key="2">
    <citation type="journal article" date="2021" name="Mar. Drugs">
        <title>Genome Reduction and Secondary Metabolism of the Marine Sponge-Associated Cyanobacterium Leptothoe.</title>
        <authorList>
            <person name="Konstantinou D."/>
            <person name="Popin R.V."/>
            <person name="Fewer D.P."/>
            <person name="Sivonen K."/>
            <person name="Gkelis S."/>
        </authorList>
    </citation>
    <scope>NUCLEOTIDE SEQUENCE</scope>
    <source>
        <strain evidence="3">TAU-MAC 1115</strain>
    </source>
</reference>
<gene>
    <name evidence="3" type="ORF">IXB50_06390</name>
</gene>
<dbReference type="InterPro" id="IPR035919">
    <property type="entry name" value="EAL_sf"/>
</dbReference>
<dbReference type="NCBIfam" id="TIGR00254">
    <property type="entry name" value="GGDEF"/>
    <property type="match status" value="1"/>
</dbReference>
<comment type="caution">
    <text evidence="3">The sequence shown here is derived from an EMBL/GenBank/DDBJ whole genome shotgun (WGS) entry which is preliminary data.</text>
</comment>
<dbReference type="CDD" id="cd01948">
    <property type="entry name" value="EAL"/>
    <property type="match status" value="1"/>
</dbReference>
<name>A0A947DED4_9CYAN</name>
<dbReference type="Gene3D" id="3.30.70.270">
    <property type="match status" value="1"/>
</dbReference>
<dbReference type="SUPFAM" id="SSF141868">
    <property type="entry name" value="EAL domain-like"/>
    <property type="match status" value="1"/>
</dbReference>
<evidence type="ECO:0000259" key="2">
    <source>
        <dbReference type="PROSITE" id="PS50887"/>
    </source>
</evidence>
<dbReference type="InterPro" id="IPR001633">
    <property type="entry name" value="EAL_dom"/>
</dbReference>
<dbReference type="Pfam" id="PF00563">
    <property type="entry name" value="EAL"/>
    <property type="match status" value="1"/>
</dbReference>
<dbReference type="SMART" id="SM00052">
    <property type="entry name" value="EAL"/>
    <property type="match status" value="1"/>
</dbReference>
<dbReference type="PROSITE" id="PS50887">
    <property type="entry name" value="GGDEF"/>
    <property type="match status" value="1"/>
</dbReference>
<feature type="domain" description="EAL" evidence="1">
    <location>
        <begin position="274"/>
        <end position="480"/>
    </location>
</feature>
<accession>A0A947DED4</accession>
<sequence>MRRQGVAVDEVPSLEGWNNFVLAVDQTIKEFSTNRELLEQSVKSTSLKLYQAYEDLKHESSLRLAQANLHQQELENLVQERTTELRNAQLHLEKINKRLEYEATHDELTGLANRNQLMRELNRCVVQLGTDADFGLCFFFIDFDRFKQINDRFGHLIGDKVLIHVTNHLSALISNTICFARLGGDEFVILMEKLEESEAIKLAQRINDTFTHPIQIHDTEIPISASVGIVLADMSYQSADEVVRDADIAMYRAKTTGNCYQLFDEEMRAEHLEEIELEGELEIAVREQQFRIKFEPIVDIKESTIFSIESLVRWTHPKKGIIPPDRFIPLAEELGLIIDIDRIVFAKACKQFRQWREHGIISPNQKFNVNLSCSQLQRSDIVPFLLRIVDMSDISPDDVVLEITESYLLADSELVMRNLNEINKLGFSIFVDDFGTGYSSLSYLAKYPIHGIKIDRSFVRDLEESTESKELIRSIIASRP</sequence>
<dbReference type="PANTHER" id="PTHR44757">
    <property type="entry name" value="DIGUANYLATE CYCLASE DGCP"/>
    <property type="match status" value="1"/>
</dbReference>
<dbReference type="Gene3D" id="3.20.20.450">
    <property type="entry name" value="EAL domain"/>
    <property type="match status" value="1"/>
</dbReference>
<dbReference type="PANTHER" id="PTHR44757:SF2">
    <property type="entry name" value="BIOFILM ARCHITECTURE MAINTENANCE PROTEIN MBAA"/>
    <property type="match status" value="1"/>
</dbReference>
<dbReference type="InterPro" id="IPR000160">
    <property type="entry name" value="GGDEF_dom"/>
</dbReference>
<dbReference type="EMBL" id="JADOES010000009">
    <property type="protein sequence ID" value="MBT9315048.1"/>
    <property type="molecule type" value="Genomic_DNA"/>
</dbReference>
<evidence type="ECO:0000259" key="1">
    <source>
        <dbReference type="PROSITE" id="PS50883"/>
    </source>
</evidence>
<dbReference type="AlphaFoldDB" id="A0A947DED4"/>
<dbReference type="InterPro" id="IPR043128">
    <property type="entry name" value="Rev_trsase/Diguanyl_cyclase"/>
</dbReference>
<dbReference type="PROSITE" id="PS50883">
    <property type="entry name" value="EAL"/>
    <property type="match status" value="1"/>
</dbReference>
<dbReference type="InterPro" id="IPR052155">
    <property type="entry name" value="Biofilm_reg_signaling"/>
</dbReference>
<dbReference type="CDD" id="cd01949">
    <property type="entry name" value="GGDEF"/>
    <property type="match status" value="1"/>
</dbReference>
<proteinExistence type="predicted"/>
<keyword evidence="4" id="KW-1185">Reference proteome</keyword>
<organism evidence="3 4">
    <name type="scientific">Leptothoe spongobia TAU-MAC 1115</name>
    <dbReference type="NCBI Taxonomy" id="1967444"/>
    <lineage>
        <taxon>Bacteria</taxon>
        <taxon>Bacillati</taxon>
        <taxon>Cyanobacteriota</taxon>
        <taxon>Cyanophyceae</taxon>
        <taxon>Nodosilineales</taxon>
        <taxon>Cymatolegaceae</taxon>
        <taxon>Leptothoe</taxon>
        <taxon>Leptothoe spongobia</taxon>
    </lineage>
</organism>